<evidence type="ECO:0000256" key="1">
    <source>
        <dbReference type="SAM" id="MobiDB-lite"/>
    </source>
</evidence>
<protein>
    <submittedName>
        <fullName evidence="2">Uncharacterized protein</fullName>
    </submittedName>
</protein>
<sequence>MRGLWVQCLPCWCERVGRLGTAGCCLSSDGVTQQEEVGAAAEELHGEGAGRRPPDGVIGAADAQDWDGCLVRVPEGVVAIPVRIPGDGLLLGLAEEGFLKLPERAAPEQPARLHHLCQRGGVPGGDKGERPGRGSHGPECPPASGLGS</sequence>
<reference evidence="2" key="1">
    <citation type="submission" date="2025-08" db="UniProtKB">
        <authorList>
            <consortium name="Ensembl"/>
        </authorList>
    </citation>
    <scope>IDENTIFICATION</scope>
</reference>
<evidence type="ECO:0000313" key="3">
    <source>
        <dbReference type="Proteomes" id="UP000694403"/>
    </source>
</evidence>
<dbReference type="Proteomes" id="UP000694403">
    <property type="component" value="Unplaced"/>
</dbReference>
<organism evidence="2 3">
    <name type="scientific">Chelydra serpentina</name>
    <name type="common">Snapping turtle</name>
    <name type="synonym">Testudo serpentina</name>
    <dbReference type="NCBI Taxonomy" id="8475"/>
    <lineage>
        <taxon>Eukaryota</taxon>
        <taxon>Metazoa</taxon>
        <taxon>Chordata</taxon>
        <taxon>Craniata</taxon>
        <taxon>Vertebrata</taxon>
        <taxon>Euteleostomi</taxon>
        <taxon>Archelosauria</taxon>
        <taxon>Testudinata</taxon>
        <taxon>Testudines</taxon>
        <taxon>Cryptodira</taxon>
        <taxon>Durocryptodira</taxon>
        <taxon>Americhelydia</taxon>
        <taxon>Chelydroidea</taxon>
        <taxon>Chelydridae</taxon>
        <taxon>Chelydra</taxon>
    </lineage>
</organism>
<accession>A0A8C3SQV1</accession>
<evidence type="ECO:0000313" key="2">
    <source>
        <dbReference type="Ensembl" id="ENSCSRP00000018797.1"/>
    </source>
</evidence>
<dbReference type="Ensembl" id="ENSCSRT00000019658.1">
    <property type="protein sequence ID" value="ENSCSRP00000018797.1"/>
    <property type="gene ID" value="ENSCSRG00000014364.1"/>
</dbReference>
<keyword evidence="3" id="KW-1185">Reference proteome</keyword>
<dbReference type="AlphaFoldDB" id="A0A8C3SQV1"/>
<proteinExistence type="predicted"/>
<name>A0A8C3SQV1_CHESE</name>
<feature type="region of interest" description="Disordered" evidence="1">
    <location>
        <begin position="109"/>
        <end position="148"/>
    </location>
</feature>
<reference evidence="2" key="2">
    <citation type="submission" date="2025-09" db="UniProtKB">
        <authorList>
            <consortium name="Ensembl"/>
        </authorList>
    </citation>
    <scope>IDENTIFICATION</scope>
</reference>